<dbReference type="EMBL" id="BLXT01002055">
    <property type="protein sequence ID" value="GFN90497.1"/>
    <property type="molecule type" value="Genomic_DNA"/>
</dbReference>
<sequence length="70" mass="7633">MILVGNGLVVLALTLTKSRKSRMHVFILNLAIAAIQSALNKANTKQDVDIRVTRKTAVTETAESRRQSVA</sequence>
<gene>
    <name evidence="1" type="ORF">PoB_001700300</name>
</gene>
<accession>A0AAV3Z720</accession>
<dbReference type="SUPFAM" id="SSF81321">
    <property type="entry name" value="Family A G protein-coupled receptor-like"/>
    <property type="match status" value="1"/>
</dbReference>
<protein>
    <submittedName>
        <fullName evidence="1">Uncharacterized protein</fullName>
    </submittedName>
</protein>
<keyword evidence="2" id="KW-1185">Reference proteome</keyword>
<name>A0AAV3Z720_9GAST</name>
<evidence type="ECO:0000313" key="1">
    <source>
        <dbReference type="EMBL" id="GFN90497.1"/>
    </source>
</evidence>
<dbReference type="Proteomes" id="UP000735302">
    <property type="component" value="Unassembled WGS sequence"/>
</dbReference>
<dbReference type="AlphaFoldDB" id="A0AAV3Z720"/>
<evidence type="ECO:0000313" key="2">
    <source>
        <dbReference type="Proteomes" id="UP000735302"/>
    </source>
</evidence>
<dbReference type="Gene3D" id="1.20.1070.10">
    <property type="entry name" value="Rhodopsin 7-helix transmembrane proteins"/>
    <property type="match status" value="1"/>
</dbReference>
<organism evidence="1 2">
    <name type="scientific">Plakobranchus ocellatus</name>
    <dbReference type="NCBI Taxonomy" id="259542"/>
    <lineage>
        <taxon>Eukaryota</taxon>
        <taxon>Metazoa</taxon>
        <taxon>Spiralia</taxon>
        <taxon>Lophotrochozoa</taxon>
        <taxon>Mollusca</taxon>
        <taxon>Gastropoda</taxon>
        <taxon>Heterobranchia</taxon>
        <taxon>Euthyneura</taxon>
        <taxon>Panpulmonata</taxon>
        <taxon>Sacoglossa</taxon>
        <taxon>Placobranchoidea</taxon>
        <taxon>Plakobranchidae</taxon>
        <taxon>Plakobranchus</taxon>
    </lineage>
</organism>
<comment type="caution">
    <text evidence="1">The sequence shown here is derived from an EMBL/GenBank/DDBJ whole genome shotgun (WGS) entry which is preliminary data.</text>
</comment>
<reference evidence="1 2" key="1">
    <citation type="journal article" date="2021" name="Elife">
        <title>Chloroplast acquisition without the gene transfer in kleptoplastic sea slugs, Plakobranchus ocellatus.</title>
        <authorList>
            <person name="Maeda T."/>
            <person name="Takahashi S."/>
            <person name="Yoshida T."/>
            <person name="Shimamura S."/>
            <person name="Takaki Y."/>
            <person name="Nagai Y."/>
            <person name="Toyoda A."/>
            <person name="Suzuki Y."/>
            <person name="Arimoto A."/>
            <person name="Ishii H."/>
            <person name="Satoh N."/>
            <person name="Nishiyama T."/>
            <person name="Hasebe M."/>
            <person name="Maruyama T."/>
            <person name="Minagawa J."/>
            <person name="Obokata J."/>
            <person name="Shigenobu S."/>
        </authorList>
    </citation>
    <scope>NUCLEOTIDE SEQUENCE [LARGE SCALE GENOMIC DNA]</scope>
</reference>
<proteinExistence type="predicted"/>